<dbReference type="KEGG" id="pdj:D0907_18845"/>
<dbReference type="EMBL" id="FPAZ01000002">
    <property type="protein sequence ID" value="SFT39683.1"/>
    <property type="molecule type" value="Genomic_DNA"/>
</dbReference>
<accession>A0AAD0S3N9</accession>
<evidence type="ECO:0000313" key="5">
    <source>
        <dbReference type="Proteomes" id="UP000264605"/>
    </source>
</evidence>
<geneLocation type="plasmid" evidence="2 5">
    <name>unnamed1</name>
</geneLocation>
<reference evidence="3 4" key="1">
    <citation type="submission" date="2016-10" db="EMBL/GenBank/DDBJ databases">
        <authorList>
            <person name="Varghese N."/>
            <person name="Submissions S."/>
        </authorList>
    </citation>
    <scope>NUCLEOTIDE SEQUENCE [LARGE SCALE GENOMIC DNA]</scope>
    <source>
        <strain evidence="3 4">CGMCC 1.8499</strain>
    </source>
</reference>
<protein>
    <submittedName>
        <fullName evidence="3">Alternative ribosome-rescue factor</fullName>
    </submittedName>
    <submittedName>
        <fullName evidence="2">Ribosome alternative rescue factor ArfA</fullName>
    </submittedName>
</protein>
<sequence length="63" mass="6922">MSKKKQKNQSQVDIGRGVINDNAYAALVTSKLFQAKVEKAKKGKGAYQRKAKHAGRESYLIAA</sequence>
<feature type="region of interest" description="Disordered" evidence="1">
    <location>
        <begin position="43"/>
        <end position="63"/>
    </location>
</feature>
<dbReference type="Proteomes" id="UP000264605">
    <property type="component" value="Plasmid unnamed1"/>
</dbReference>
<dbReference type="GeneID" id="99507546"/>
<evidence type="ECO:0000313" key="4">
    <source>
        <dbReference type="Proteomes" id="UP000183805"/>
    </source>
</evidence>
<keyword evidence="2" id="KW-0614">Plasmid</keyword>
<evidence type="ECO:0000313" key="2">
    <source>
        <dbReference type="EMBL" id="AXV67366.1"/>
    </source>
</evidence>
<dbReference type="GO" id="GO:0072344">
    <property type="term" value="P:rescue of stalled ribosome"/>
    <property type="evidence" value="ECO:0007669"/>
    <property type="project" value="InterPro"/>
</dbReference>
<dbReference type="Pfam" id="PF03889">
    <property type="entry name" value="ArfA"/>
    <property type="match status" value="1"/>
</dbReference>
<dbReference type="InterPro" id="IPR005589">
    <property type="entry name" value="ArfA"/>
</dbReference>
<dbReference type="EMBL" id="CP032091">
    <property type="protein sequence ID" value="AXV67366.1"/>
    <property type="molecule type" value="Genomic_DNA"/>
</dbReference>
<dbReference type="RefSeq" id="WP_036972476.1">
    <property type="nucleotide sequence ID" value="NZ_CP032091.1"/>
</dbReference>
<evidence type="ECO:0000313" key="3">
    <source>
        <dbReference type="EMBL" id="SFT39683.1"/>
    </source>
</evidence>
<evidence type="ECO:0000256" key="1">
    <source>
        <dbReference type="SAM" id="MobiDB-lite"/>
    </source>
</evidence>
<proteinExistence type="predicted"/>
<gene>
    <name evidence="2" type="primary">arfA</name>
    <name evidence="2" type="ORF">D0907_18845</name>
    <name evidence="3" type="ORF">SAMN04487854_102146</name>
</gene>
<keyword evidence="4" id="KW-1185">Reference proteome</keyword>
<reference evidence="2 5" key="2">
    <citation type="submission" date="2018-08" db="EMBL/GenBank/DDBJ databases">
        <title>Draft genome sequence of Pseudoalteromonas donghaensis HJ51.</title>
        <authorList>
            <person name="Oh J."/>
            <person name="Roh D."/>
        </authorList>
    </citation>
    <scope>NUCLEOTIDE SEQUENCE [LARGE SCALE GENOMIC DNA]</scope>
    <source>
        <strain evidence="2 5">HJ51</strain>
        <plasmid evidence="2 5">unnamed1</plasmid>
    </source>
</reference>
<organism evidence="2 5">
    <name type="scientific">Pseudoalteromonas lipolytica</name>
    <dbReference type="NCBI Taxonomy" id="570156"/>
    <lineage>
        <taxon>Bacteria</taxon>
        <taxon>Pseudomonadati</taxon>
        <taxon>Pseudomonadota</taxon>
        <taxon>Gammaproteobacteria</taxon>
        <taxon>Alteromonadales</taxon>
        <taxon>Pseudoalteromonadaceae</taxon>
        <taxon>Pseudoalteromonas</taxon>
    </lineage>
</organism>
<dbReference type="Proteomes" id="UP000183805">
    <property type="component" value="Unassembled WGS sequence"/>
</dbReference>
<dbReference type="AlphaFoldDB" id="A0AAD0S3N9"/>
<feature type="compositionally biased region" description="Basic residues" evidence="1">
    <location>
        <begin position="43"/>
        <end position="53"/>
    </location>
</feature>
<name>A0AAD0S3N9_9GAMM</name>